<dbReference type="PANTHER" id="PTHR13503">
    <property type="entry name" value="NEGATIVE ELONGATION FACTOR COMPLEX MEMBER B"/>
    <property type="match status" value="1"/>
</dbReference>
<name>A0A8H7BS56_9FUNG</name>
<dbReference type="InterPro" id="IPR010405">
    <property type="entry name" value="COBRA1"/>
</dbReference>
<organism evidence="1 2">
    <name type="scientific">Apophysomyces ossiformis</name>
    <dbReference type="NCBI Taxonomy" id="679940"/>
    <lineage>
        <taxon>Eukaryota</taxon>
        <taxon>Fungi</taxon>
        <taxon>Fungi incertae sedis</taxon>
        <taxon>Mucoromycota</taxon>
        <taxon>Mucoromycotina</taxon>
        <taxon>Mucoromycetes</taxon>
        <taxon>Mucorales</taxon>
        <taxon>Mucorineae</taxon>
        <taxon>Mucoraceae</taxon>
        <taxon>Apophysomyces</taxon>
    </lineage>
</organism>
<evidence type="ECO:0000313" key="2">
    <source>
        <dbReference type="Proteomes" id="UP000605846"/>
    </source>
</evidence>
<dbReference type="GO" id="GO:0032021">
    <property type="term" value="C:NELF complex"/>
    <property type="evidence" value="ECO:0007669"/>
    <property type="project" value="TreeGrafter"/>
</dbReference>
<reference evidence="1" key="1">
    <citation type="submission" date="2020-01" db="EMBL/GenBank/DDBJ databases">
        <title>Genome Sequencing of Three Apophysomyces-Like Fungal Strains Confirms a Novel Fungal Genus in the Mucoromycota with divergent Burkholderia-like Endosymbiotic Bacteria.</title>
        <authorList>
            <person name="Stajich J.E."/>
            <person name="Macias A.M."/>
            <person name="Carter-House D."/>
            <person name="Lovett B."/>
            <person name="Kasson L.R."/>
            <person name="Berry K."/>
            <person name="Grigoriev I."/>
            <person name="Chang Y."/>
            <person name="Spatafora J."/>
            <person name="Kasson M.T."/>
        </authorList>
    </citation>
    <scope>NUCLEOTIDE SEQUENCE</scope>
    <source>
        <strain evidence="1">NRRL A-21654</strain>
    </source>
</reference>
<accession>A0A8H7BS56</accession>
<dbReference type="OrthoDB" id="5548359at2759"/>
<dbReference type="Proteomes" id="UP000605846">
    <property type="component" value="Unassembled WGS sequence"/>
</dbReference>
<dbReference type="GO" id="GO:0034244">
    <property type="term" value="P:negative regulation of transcription elongation by RNA polymerase II"/>
    <property type="evidence" value="ECO:0007669"/>
    <property type="project" value="TreeGrafter"/>
</dbReference>
<dbReference type="Pfam" id="PF06209">
    <property type="entry name" value="COBRA1"/>
    <property type="match status" value="1"/>
</dbReference>
<evidence type="ECO:0000313" key="1">
    <source>
        <dbReference type="EMBL" id="KAF7728910.1"/>
    </source>
</evidence>
<gene>
    <name evidence="1" type="primary">COBRA1</name>
    <name evidence="1" type="ORF">EC973_005305</name>
</gene>
<keyword evidence="2" id="KW-1185">Reference proteome</keyword>
<sequence>MAAMSKKILVGPATEQVKDLLSQSGEPLEALRKIRDDYGLDLPQIQAILPLLDLCGYTRLDIHLACLNALNDAIIARINEPDFKLEHFYDIFARTFPYIHVPYMQPVPMALLGKFEKYVDDDTLQKLKNDLAVFEDESFFQQQMLGMLNDYHHDDMLQALAMNLKPESYQEIIETRRSHPLICTMLDMIGDDPKLYAMFVEMLRLVFESTPYASLSSLRVDAMMKFHDRDISEICEMDECHRLIWSLDTCVRNQNMDEAIISKIKECFDGVKNGTQLYGDFAMIVMDPLISNFLSSCIVRWLRNSVDEVTPENLEELIEYNAKLLNLAEHAPEAVANKTKIPKLDRDLKGRYWNAICTIIVNEHSSAPMTDKSYSEVIQPMLGRSEIARKILVHYLLDRAHDSDINTLRRCLPFILNSLPPDDDESNNTIVHAYTYKSFLRTFISILTKRHLVDCVADPRWRKGVMEDFLLQIVSWNASVHEYVVGMLAEYFTEVKYLMPLGEQVAVIADWADQVFINGRKDEKDLKTLHQAYTVLLARSINLLDGQFQIRPSAVVRFCASMSQM</sequence>
<proteinExistence type="predicted"/>
<comment type="caution">
    <text evidence="1">The sequence shown here is derived from an EMBL/GenBank/DDBJ whole genome shotgun (WGS) entry which is preliminary data.</text>
</comment>
<dbReference type="AlphaFoldDB" id="A0A8H7BS56"/>
<dbReference type="PANTHER" id="PTHR13503:SF3">
    <property type="entry name" value="NEGATIVE ELONGATION FACTOR B"/>
    <property type="match status" value="1"/>
</dbReference>
<dbReference type="EMBL" id="JABAYA010000030">
    <property type="protein sequence ID" value="KAF7728910.1"/>
    <property type="molecule type" value="Genomic_DNA"/>
</dbReference>
<protein>
    <submittedName>
        <fullName evidence="1">Cofactor of BRCA1</fullName>
    </submittedName>
</protein>